<dbReference type="PROSITE" id="PS00198">
    <property type="entry name" value="4FE4S_FER_1"/>
    <property type="match status" value="1"/>
</dbReference>
<keyword evidence="1" id="KW-0004">4Fe-4S</keyword>
<dbReference type="InterPro" id="IPR004453">
    <property type="entry name" value="QueG"/>
</dbReference>
<keyword evidence="7" id="KW-0408">Iron</keyword>
<protein>
    <submittedName>
        <fullName evidence="10">tRNA epoxyqueuosine(34) reductase QueG</fullName>
        <ecNumber evidence="10">1.17.99.6</ecNumber>
    </submittedName>
</protein>
<evidence type="ECO:0000313" key="10">
    <source>
        <dbReference type="EMBL" id="UUF08819.1"/>
    </source>
</evidence>
<dbReference type="NCBIfam" id="TIGR00276">
    <property type="entry name" value="tRNA epoxyqueuosine(34) reductase QueG"/>
    <property type="match status" value="1"/>
</dbReference>
<dbReference type="PANTHER" id="PTHR30002">
    <property type="entry name" value="EPOXYQUEUOSINE REDUCTASE"/>
    <property type="match status" value="1"/>
</dbReference>
<keyword evidence="4" id="KW-0479">Metal-binding</keyword>
<evidence type="ECO:0000256" key="3">
    <source>
        <dbReference type="ARBA" id="ARBA00022694"/>
    </source>
</evidence>
<evidence type="ECO:0000256" key="6">
    <source>
        <dbReference type="ARBA" id="ARBA00023002"/>
    </source>
</evidence>
<evidence type="ECO:0000259" key="9">
    <source>
        <dbReference type="PROSITE" id="PS51379"/>
    </source>
</evidence>
<evidence type="ECO:0000313" key="11">
    <source>
        <dbReference type="Proteomes" id="UP001058072"/>
    </source>
</evidence>
<feature type="domain" description="4Fe-4S ferredoxin-type" evidence="9">
    <location>
        <begin position="196"/>
        <end position="228"/>
    </location>
</feature>
<keyword evidence="5" id="KW-0671">Queuosine biosynthesis</keyword>
<dbReference type="PANTHER" id="PTHR30002:SF4">
    <property type="entry name" value="EPOXYQUEUOSINE REDUCTASE"/>
    <property type="match status" value="1"/>
</dbReference>
<dbReference type="InterPro" id="IPR017900">
    <property type="entry name" value="4Fe4S_Fe_S_CS"/>
</dbReference>
<keyword evidence="6 10" id="KW-0560">Oxidoreductase</keyword>
<dbReference type="InterPro" id="IPR017896">
    <property type="entry name" value="4Fe4S_Fe-S-bd"/>
</dbReference>
<dbReference type="Pfam" id="PF13484">
    <property type="entry name" value="Fer4_16"/>
    <property type="match status" value="1"/>
</dbReference>
<dbReference type="RefSeq" id="WP_212725151.1">
    <property type="nucleotide sequence ID" value="NZ_CP071250.1"/>
</dbReference>
<keyword evidence="2" id="KW-0963">Cytoplasm</keyword>
<dbReference type="Gene3D" id="3.30.70.20">
    <property type="match status" value="1"/>
</dbReference>
<gene>
    <name evidence="10" type="primary">queG</name>
    <name evidence="10" type="ORF">J0J70_01980</name>
</gene>
<dbReference type="PROSITE" id="PS51379">
    <property type="entry name" value="4FE4S_FER_2"/>
    <property type="match status" value="1"/>
</dbReference>
<keyword evidence="8" id="KW-0411">Iron-sulfur</keyword>
<evidence type="ECO:0000256" key="1">
    <source>
        <dbReference type="ARBA" id="ARBA00022485"/>
    </source>
</evidence>
<accession>A0A9Q9FJ32</accession>
<dbReference type="EC" id="1.17.99.6" evidence="10"/>
<proteinExistence type="predicted"/>
<dbReference type="GO" id="GO:0051539">
    <property type="term" value="F:4 iron, 4 sulfur cluster binding"/>
    <property type="evidence" value="ECO:0007669"/>
    <property type="project" value="UniProtKB-KW"/>
</dbReference>
<dbReference type="Pfam" id="PF08331">
    <property type="entry name" value="QueG_DUF1730"/>
    <property type="match status" value="1"/>
</dbReference>
<dbReference type="Proteomes" id="UP001058072">
    <property type="component" value="Chromosome"/>
</dbReference>
<evidence type="ECO:0000256" key="7">
    <source>
        <dbReference type="ARBA" id="ARBA00023004"/>
    </source>
</evidence>
<reference evidence="10" key="1">
    <citation type="submission" date="2021-03" db="EMBL/GenBank/DDBJ databases">
        <title>Comparative Genomics and Metabolomics in the genus Turicibacter.</title>
        <authorList>
            <person name="Maki J."/>
            <person name="Looft T."/>
        </authorList>
    </citation>
    <scope>NUCLEOTIDE SEQUENCE</scope>
    <source>
        <strain evidence="10">ISU324</strain>
    </source>
</reference>
<dbReference type="GO" id="GO:0046872">
    <property type="term" value="F:metal ion binding"/>
    <property type="evidence" value="ECO:0007669"/>
    <property type="project" value="UniProtKB-KW"/>
</dbReference>
<dbReference type="SUPFAM" id="SSF54862">
    <property type="entry name" value="4Fe-4S ferredoxins"/>
    <property type="match status" value="1"/>
</dbReference>
<dbReference type="GO" id="GO:0052693">
    <property type="term" value="F:epoxyqueuosine reductase activity"/>
    <property type="evidence" value="ECO:0007669"/>
    <property type="project" value="UniProtKB-EC"/>
</dbReference>
<evidence type="ECO:0000256" key="2">
    <source>
        <dbReference type="ARBA" id="ARBA00022490"/>
    </source>
</evidence>
<dbReference type="InterPro" id="IPR013542">
    <property type="entry name" value="QueG_DUF1730"/>
</dbReference>
<name>A0A9Q9FJ32_9FIRM</name>
<evidence type="ECO:0000256" key="8">
    <source>
        <dbReference type="ARBA" id="ARBA00023014"/>
    </source>
</evidence>
<organism evidence="10 11">
    <name type="scientific">Turicibacter bilis</name>
    <dbReference type="NCBI Taxonomy" id="2735723"/>
    <lineage>
        <taxon>Bacteria</taxon>
        <taxon>Bacillati</taxon>
        <taxon>Bacillota</taxon>
        <taxon>Erysipelotrichia</taxon>
        <taxon>Erysipelotrichales</taxon>
        <taxon>Turicibacteraceae</taxon>
        <taxon>Turicibacter</taxon>
    </lineage>
</organism>
<sequence length="365" mass="41455">MKKEKQKQGVIDKQDLTIIKNSEAYELKEKLIEYSKEVGIDVIGFSDVKPFLFLETELKRREELGWSSGLTKGSIEERTNPLLSMENVKSFVSIGVSYPRQTELPKQDKEDPFVQFCRSSWGMDYHDIVGKKLQLLEDWLKEHISGIEVIGSVDTGVFNDRAVALRSGIGFSGKNSSIINETFGSYIYLGELLVSYEFPPDTPIERLCGTCDRCVRACPTKAIQPDGSLNEKRCLSYVTQSKEYLAPELYEKISKNVYGCDICQEVCPFNREVDFHLHAEMEPTGAEFPKISELLTMTNKEFKSKYGHLAGSWRGVSVLKRNAMFNAGFYKYKAALPEIAKIRDGQGPDWLKEAAKQAYERLDNK</sequence>
<dbReference type="GO" id="GO:0008616">
    <property type="term" value="P:tRNA queuosine(34) biosynthetic process"/>
    <property type="evidence" value="ECO:0007669"/>
    <property type="project" value="UniProtKB-KW"/>
</dbReference>
<dbReference type="EMBL" id="CP071250">
    <property type="protein sequence ID" value="UUF08819.1"/>
    <property type="molecule type" value="Genomic_DNA"/>
</dbReference>
<keyword evidence="3" id="KW-0819">tRNA processing</keyword>
<evidence type="ECO:0000256" key="4">
    <source>
        <dbReference type="ARBA" id="ARBA00022723"/>
    </source>
</evidence>
<evidence type="ECO:0000256" key="5">
    <source>
        <dbReference type="ARBA" id="ARBA00022785"/>
    </source>
</evidence>
<dbReference type="AlphaFoldDB" id="A0A9Q9FJ32"/>